<dbReference type="GO" id="GO:0030286">
    <property type="term" value="C:dynein complex"/>
    <property type="evidence" value="ECO:0007669"/>
    <property type="project" value="InterPro"/>
</dbReference>
<dbReference type="PANTHER" id="PTHR10676">
    <property type="entry name" value="DYNEIN HEAVY CHAIN FAMILY PROTEIN"/>
    <property type="match status" value="1"/>
</dbReference>
<dbReference type="InterPro" id="IPR035699">
    <property type="entry name" value="AAA_6"/>
</dbReference>
<dbReference type="Pfam" id="PF12774">
    <property type="entry name" value="AAA_6"/>
    <property type="match status" value="1"/>
</dbReference>
<dbReference type="Proteomes" id="UP000053780">
    <property type="component" value="Unassembled WGS sequence"/>
</dbReference>
<dbReference type="EMBL" id="KE647088">
    <property type="protein sequence ID" value="EQB61803.1"/>
    <property type="molecule type" value="Genomic_DNA"/>
</dbReference>
<evidence type="ECO:0000313" key="3">
    <source>
        <dbReference type="EMBL" id="EQB61803.1"/>
    </source>
</evidence>
<name>T0LBT9_9MICR</name>
<evidence type="ECO:0000256" key="1">
    <source>
        <dbReference type="SAM" id="MobiDB-lite"/>
    </source>
</evidence>
<gene>
    <name evidence="3" type="ORF">NAPIS_ORF00621</name>
</gene>
<dbReference type="SUPFAM" id="SSF52540">
    <property type="entry name" value="P-loop containing nucleoside triphosphate hydrolases"/>
    <property type="match status" value="2"/>
</dbReference>
<reference evidence="3 4" key="1">
    <citation type="journal article" date="2013" name="BMC Genomics">
        <title>Genome sequencing and comparative genomics of honey bee microsporidia, Nosema apis reveal novel insights into host-parasite interactions.</title>
        <authorList>
            <person name="Chen Yp."/>
            <person name="Pettis J.S."/>
            <person name="Zhao Y."/>
            <person name="Liu X."/>
            <person name="Tallon L.J."/>
            <person name="Sadzewicz L.D."/>
            <person name="Li R."/>
            <person name="Zheng H."/>
            <person name="Huang S."/>
            <person name="Zhang X."/>
            <person name="Hamilton M.C."/>
            <person name="Pernal S.F."/>
            <person name="Melathopoulos A.P."/>
            <person name="Yan X."/>
            <person name="Evans J.D."/>
        </authorList>
    </citation>
    <scope>NUCLEOTIDE SEQUENCE [LARGE SCALE GENOMIC DNA]</scope>
    <source>
        <strain evidence="3 4">BRL 01</strain>
    </source>
</reference>
<dbReference type="GO" id="GO:0045505">
    <property type="term" value="F:dynein intermediate chain binding"/>
    <property type="evidence" value="ECO:0007669"/>
    <property type="project" value="InterPro"/>
</dbReference>
<dbReference type="GO" id="GO:0008569">
    <property type="term" value="F:minus-end-directed microtubule motor activity"/>
    <property type="evidence" value="ECO:0007669"/>
    <property type="project" value="TreeGrafter"/>
</dbReference>
<feature type="domain" description="Dynein heavy chain hydrolytic ATP-binding dynein motor region" evidence="2">
    <location>
        <begin position="782"/>
        <end position="877"/>
    </location>
</feature>
<dbReference type="HOGENOM" id="CLU_237862_0_0_1"/>
<dbReference type="Gene3D" id="3.40.50.300">
    <property type="entry name" value="P-loop containing nucleotide triphosphate hydrolases"/>
    <property type="match status" value="2"/>
</dbReference>
<keyword evidence="4" id="KW-1185">Reference proteome</keyword>
<organism evidence="3 4">
    <name type="scientific">Vairimorpha apis BRL 01</name>
    <dbReference type="NCBI Taxonomy" id="1037528"/>
    <lineage>
        <taxon>Eukaryota</taxon>
        <taxon>Fungi</taxon>
        <taxon>Fungi incertae sedis</taxon>
        <taxon>Microsporidia</taxon>
        <taxon>Nosematidae</taxon>
        <taxon>Vairimorpha</taxon>
    </lineage>
</organism>
<accession>T0LBT9</accession>
<feature type="compositionally biased region" description="Basic and acidic residues" evidence="1">
    <location>
        <begin position="65"/>
        <end position="90"/>
    </location>
</feature>
<dbReference type="GO" id="GO:0051959">
    <property type="term" value="F:dynein light intermediate chain binding"/>
    <property type="evidence" value="ECO:0007669"/>
    <property type="project" value="InterPro"/>
</dbReference>
<dbReference type="VEuPathDB" id="MicrosporidiaDB:NAPIS_ORF00621"/>
<protein>
    <submittedName>
        <fullName evidence="3">Dynein heavy chain</fullName>
    </submittedName>
</protein>
<dbReference type="InterPro" id="IPR026983">
    <property type="entry name" value="DHC"/>
</dbReference>
<dbReference type="GO" id="GO:0005524">
    <property type="term" value="F:ATP binding"/>
    <property type="evidence" value="ECO:0007669"/>
    <property type="project" value="InterPro"/>
</dbReference>
<dbReference type="InterPro" id="IPR027417">
    <property type="entry name" value="P-loop_NTPase"/>
</dbReference>
<dbReference type="GO" id="GO:0097729">
    <property type="term" value="C:9+2 motile cilium"/>
    <property type="evidence" value="ECO:0007669"/>
    <property type="project" value="TreeGrafter"/>
</dbReference>
<evidence type="ECO:0000259" key="2">
    <source>
        <dbReference type="Pfam" id="PF12774"/>
    </source>
</evidence>
<evidence type="ECO:0000313" key="4">
    <source>
        <dbReference type="Proteomes" id="UP000053780"/>
    </source>
</evidence>
<proteinExistence type="predicted"/>
<dbReference type="OrthoDB" id="286107at2759"/>
<sequence>MNKEDTLNIKDIINVGNTMNNKDIINSGITTKDNFIKDNNNKNSQIKDNNRKKSHDKYNNNSQIKDNDRKKSHDKYNNNSQIKDKNNKKYHFIDKNETTSSLSTSSSLSILTSISTSLSLSFKTLKNIKIIHNFTKHDTILSPILISIKKTLLLLYKNWSTLSKHQRHNLIKIYPVIYKYCKMYKIEICKEIKKSLTLVWKLNFPILKYKHIKLFVDEMSSLREYEDKKEIINIHKEVYETIERYKVDYEMKIKDRNVLERDLDKNVLERDVINRKIVEREVLDRNVYKRDVHREVLDRNVLERDVHREVLDMKVVEGKIYSDDKDEKRETGKIVDISKLMKTDDKDEKIVDRNNKYKIESSIEDEIIKSDKLSSSIKSLSLIQDLIQHINNSLREQLNYFYKIQSYLLSTSKIYTDTEFNNKIYQIINILNSKQILLEDIIKYKNYDLIQNFLKLKLEDLYTKHNLYKNKVLKKIQELKIRFSKLYFVSDEDLLKGKYRDIIRNIYFVDDILISSDDKDCNEGICSINGNGYENCNCIDNQNGYVNGNRYVNDNGINSDQINIKKSYDNINSTYYCIGIISKGEEFIFINRIPLDNTLEFLIEFDKEFQYSLNEYYKKKSVDISIIRDTILEVEYFKNVERNLRDGDMIEGDLKDDKEECGDFRNGDMIEGDLKDYKEECGDLKDDKEECGDFRNGDLIEGDLKDYKKVERHENTNKDCMEEKYANKDCMKEEIAIQNNNNLVLSNSILNNIKPYKTTTSKIKYLRKYKNNYYTINPSNIYYYPPSSIIYTSLTNTIFNKISLSRNKHFILYGESSTGKTETVKYYCRSIGKQVYVFCCNELITLDLLNNIIHGCRINGYYLCMDEFNRLNMEVITKLEFPDDLFVFITVNLGYLGRVDIFDCVDDNERVCEDVNENGHKDNVNGSAIDDEVNKSSIYDNENNIDCSVKKLINYNNNNSINNTSIDNNNNNINLNKSTSINNNNIKDIYQIRNDLLNTMYSKNSNTFMNKCTLIRVDNPNIKDIILDTINKELIPVLFDIIDTFNITLTLRSLKYFSTLTNIYYYVYSSLNENDRDRFTNKYKIKRPSYKELLEYGLKYSNGVILVGETKTGKSLLIREYLNVMEEVNINGLNCEYKDEMNDGDVHSNINSIHKSQSTIDLNSDSNINTSIHNINDTTSNKNLTQNTNGTINITLYKYFYKYDELELYNYIKSIDNFNITRYIIYDCVLDSRWIENLNSVLDDNKILCIKTGETVRVDNIKFIFESNDLSLLTPATLTRVFVVNMYEDSSGDSVCNCNGNGIIECNCEVYDNKDKYISGYEKCNTGNNMIENICSDKKSNKRNIMIENKIKSIYSDKKTFHNIATLDIKSIKDKNQLLEILHEQRVIFIEGELGVGKRAYVNNLICQYNGELDEGNRDCLNNNNLLENNKNGNMVDGKIDKGSKVNEESINEKIGSYNRILSINNNEQFTQCNTSIPSTNSNSIKSTNNNIHSTNDSGRSLNDNIHTIDSSMKSIKYNIDNNVHFIYKSIKEIYSLDKLKSYKYYILDDYEDCTIDVYEEIRLLYEYNTLNIFLIILYNGTNLLEINKKRRIKFIIFQMIRNTTNESKMEYDNNTSKTINKYNDECILEQINFYLKRQIKLIILGEYLSGKAYIINRLENRDKVSCSKSKSLEESGTINNCITNNGTINNCITNNDNNNNINDNTNLIIKTYDINEINKQERRNRHIIKIEQYPYLVHLDEILENDYENILKYVKNIELKECGCCILKYTKEIFYVEDDLLIKIKMVFVKLQIIKIWHVIVQYIKTSIS</sequence>
<dbReference type="GO" id="GO:0060294">
    <property type="term" value="P:cilium movement involved in cell motility"/>
    <property type="evidence" value="ECO:0007669"/>
    <property type="project" value="TreeGrafter"/>
</dbReference>
<feature type="region of interest" description="Disordered" evidence="1">
    <location>
        <begin position="32"/>
        <end position="90"/>
    </location>
</feature>